<feature type="domain" description="ABC-2 type transporter transmembrane" evidence="7">
    <location>
        <begin position="26"/>
        <end position="392"/>
    </location>
</feature>
<keyword evidence="8" id="KW-0547">Nucleotide-binding</keyword>
<keyword evidence="2 5" id="KW-0812">Transmembrane</keyword>
<evidence type="ECO:0000313" key="8">
    <source>
        <dbReference type="EMBL" id="GFS09301.1"/>
    </source>
</evidence>
<evidence type="ECO:0000259" key="6">
    <source>
        <dbReference type="Pfam" id="PF00005"/>
    </source>
</evidence>
<name>A0AAV4IE61_9GAST</name>
<evidence type="ECO:0000256" key="4">
    <source>
        <dbReference type="ARBA" id="ARBA00023136"/>
    </source>
</evidence>
<dbReference type="GO" id="GO:0016020">
    <property type="term" value="C:membrane"/>
    <property type="evidence" value="ECO:0007669"/>
    <property type="project" value="UniProtKB-SubCell"/>
</dbReference>
<evidence type="ECO:0000256" key="1">
    <source>
        <dbReference type="ARBA" id="ARBA00004141"/>
    </source>
</evidence>
<dbReference type="InterPro" id="IPR027417">
    <property type="entry name" value="P-loop_NTPase"/>
</dbReference>
<keyword evidence="8" id="KW-0067">ATP-binding</keyword>
<dbReference type="EMBL" id="BMAT01013285">
    <property type="protein sequence ID" value="GFS09301.1"/>
    <property type="molecule type" value="Genomic_DNA"/>
</dbReference>
<reference evidence="8 9" key="1">
    <citation type="journal article" date="2021" name="Elife">
        <title>Chloroplast acquisition without the gene transfer in kleptoplastic sea slugs, Plakobranchus ocellatus.</title>
        <authorList>
            <person name="Maeda T."/>
            <person name="Takahashi S."/>
            <person name="Yoshida T."/>
            <person name="Shimamura S."/>
            <person name="Takaki Y."/>
            <person name="Nagai Y."/>
            <person name="Toyoda A."/>
            <person name="Suzuki Y."/>
            <person name="Arimoto A."/>
            <person name="Ishii H."/>
            <person name="Satoh N."/>
            <person name="Nishiyama T."/>
            <person name="Hasebe M."/>
            <person name="Maruyama T."/>
            <person name="Minagawa J."/>
            <person name="Obokata J."/>
            <person name="Shigenobu S."/>
        </authorList>
    </citation>
    <scope>NUCLEOTIDE SEQUENCE [LARGE SCALE GENOMIC DNA]</scope>
</reference>
<dbReference type="Pfam" id="PF12698">
    <property type="entry name" value="ABC2_membrane_3"/>
    <property type="match status" value="1"/>
</dbReference>
<dbReference type="Gene3D" id="3.40.50.300">
    <property type="entry name" value="P-loop containing nucleotide triphosphate hydrolases"/>
    <property type="match status" value="1"/>
</dbReference>
<comment type="subcellular location">
    <subcellularLocation>
        <location evidence="1">Membrane</location>
        <topology evidence="1">Multi-pass membrane protein</topology>
    </subcellularLocation>
</comment>
<dbReference type="GO" id="GO:0005319">
    <property type="term" value="F:lipid transporter activity"/>
    <property type="evidence" value="ECO:0007669"/>
    <property type="project" value="TreeGrafter"/>
</dbReference>
<evidence type="ECO:0000256" key="2">
    <source>
        <dbReference type="ARBA" id="ARBA00022692"/>
    </source>
</evidence>
<comment type="caution">
    <text evidence="8">The sequence shown here is derived from an EMBL/GenBank/DDBJ whole genome shotgun (WGS) entry which is preliminary data.</text>
</comment>
<feature type="domain" description="ABC transporter" evidence="6">
    <location>
        <begin position="523"/>
        <end position="599"/>
    </location>
</feature>
<sequence length="610" mass="69182">MSFFSQLRLLLWKNWILQRRRICVSIFEIILPVFFAVLVVLLRSITPVVKFSEPKFYDTEKLPTIFGSYAHPDVMVGYVPETQDTSIVMRNVLEQMEKEKSRWDKQNYTIKGFQTEEIALRFIASNPKSMKHLVVFDGVSDSGKSLPKNIDISIRPYSGSSLWHTESTFPFAQSNSPYTDFSSEMSSRREFHYMQVLVGEALTKYWVQKDGGDPNDVRFEAQSQKMPFPPYISDAMVTVMQIGLPIFLQISFFVSVVINTKNLVYEKERKLKESMKLMGLQASVHWVSWFVTFAIYLIPALALWALLMGINFSSDQPPVLMYSDPSVFFVFLLCYGLALITFCFMVSTFVNKANIGAILAFLLFNWFYAPWFLVSRNYQTLGKWAKLAPALLFNSGAALGAHVIGIYEGTGEGVQWNNFNRPGVVDDNVTLLDVMLILIFDSFIHCVVTWYLDNVRPGEFGVPKPFYFPFMKSYWCGSKPSSNTMYEVDNNDTKHFEKDPTGLTAGIQIAQLKKEFGKKVAVDGISLKMYEGQITVLLGHNGAGKTTTMSMLTGFIPATSGTAQVNGYDIRNDIQGVRQSLGLCPQHNVLFDSLTVKEHLEFFGKVCNEC</sequence>
<dbReference type="GO" id="GO:0140359">
    <property type="term" value="F:ABC-type transporter activity"/>
    <property type="evidence" value="ECO:0007669"/>
    <property type="project" value="InterPro"/>
</dbReference>
<feature type="transmembrane region" description="Helical" evidence="5">
    <location>
        <begin position="246"/>
        <end position="265"/>
    </location>
</feature>
<dbReference type="Pfam" id="PF00005">
    <property type="entry name" value="ABC_tran"/>
    <property type="match status" value="1"/>
</dbReference>
<dbReference type="SUPFAM" id="SSF52540">
    <property type="entry name" value="P-loop containing nucleoside triphosphate hydrolases"/>
    <property type="match status" value="1"/>
</dbReference>
<evidence type="ECO:0000313" key="9">
    <source>
        <dbReference type="Proteomes" id="UP000762676"/>
    </source>
</evidence>
<evidence type="ECO:0000256" key="3">
    <source>
        <dbReference type="ARBA" id="ARBA00022989"/>
    </source>
</evidence>
<dbReference type="GO" id="GO:0005524">
    <property type="term" value="F:ATP binding"/>
    <property type="evidence" value="ECO:0007669"/>
    <property type="project" value="UniProtKB-KW"/>
</dbReference>
<evidence type="ECO:0000259" key="7">
    <source>
        <dbReference type="Pfam" id="PF12698"/>
    </source>
</evidence>
<dbReference type="InterPro" id="IPR026082">
    <property type="entry name" value="ABCA"/>
</dbReference>
<dbReference type="AlphaFoldDB" id="A0AAV4IE61"/>
<proteinExistence type="predicted"/>
<evidence type="ECO:0000256" key="5">
    <source>
        <dbReference type="SAM" id="Phobius"/>
    </source>
</evidence>
<protein>
    <submittedName>
        <fullName evidence="8">ATP-binding cassette transporter sub-family A</fullName>
    </submittedName>
</protein>
<feature type="transmembrane region" description="Helical" evidence="5">
    <location>
        <begin position="286"/>
        <end position="307"/>
    </location>
</feature>
<dbReference type="PANTHER" id="PTHR19229:SF250">
    <property type="entry name" value="ABC TRANSPORTER DOMAIN-CONTAINING PROTEIN-RELATED"/>
    <property type="match status" value="1"/>
</dbReference>
<dbReference type="InterPro" id="IPR013525">
    <property type="entry name" value="ABC2_TM"/>
</dbReference>
<feature type="transmembrane region" description="Helical" evidence="5">
    <location>
        <begin position="21"/>
        <end position="42"/>
    </location>
</feature>
<gene>
    <name evidence="8" type="ORF">ElyMa_006618000</name>
</gene>
<dbReference type="Proteomes" id="UP000762676">
    <property type="component" value="Unassembled WGS sequence"/>
</dbReference>
<organism evidence="8 9">
    <name type="scientific">Elysia marginata</name>
    <dbReference type="NCBI Taxonomy" id="1093978"/>
    <lineage>
        <taxon>Eukaryota</taxon>
        <taxon>Metazoa</taxon>
        <taxon>Spiralia</taxon>
        <taxon>Lophotrochozoa</taxon>
        <taxon>Mollusca</taxon>
        <taxon>Gastropoda</taxon>
        <taxon>Heterobranchia</taxon>
        <taxon>Euthyneura</taxon>
        <taxon>Panpulmonata</taxon>
        <taxon>Sacoglossa</taxon>
        <taxon>Placobranchoidea</taxon>
        <taxon>Plakobranchidae</taxon>
        <taxon>Elysia</taxon>
    </lineage>
</organism>
<keyword evidence="9" id="KW-1185">Reference proteome</keyword>
<dbReference type="GO" id="GO:0016887">
    <property type="term" value="F:ATP hydrolysis activity"/>
    <property type="evidence" value="ECO:0007669"/>
    <property type="project" value="InterPro"/>
</dbReference>
<dbReference type="InterPro" id="IPR003439">
    <property type="entry name" value="ABC_transporter-like_ATP-bd"/>
</dbReference>
<accession>A0AAV4IE61</accession>
<dbReference type="PANTHER" id="PTHR19229">
    <property type="entry name" value="ATP-BINDING CASSETTE TRANSPORTER SUBFAMILY A ABCA"/>
    <property type="match status" value="1"/>
</dbReference>
<keyword evidence="4 5" id="KW-0472">Membrane</keyword>
<feature type="transmembrane region" description="Helical" evidence="5">
    <location>
        <begin position="327"/>
        <end position="346"/>
    </location>
</feature>
<feature type="transmembrane region" description="Helical" evidence="5">
    <location>
        <begin position="353"/>
        <end position="374"/>
    </location>
</feature>
<keyword evidence="3 5" id="KW-1133">Transmembrane helix</keyword>